<evidence type="ECO:0000313" key="3">
    <source>
        <dbReference type="Proteomes" id="UP000466864"/>
    </source>
</evidence>
<dbReference type="AlphaFoldDB" id="A0A7X2TN47"/>
<dbReference type="GO" id="GO:0016052">
    <property type="term" value="P:carbohydrate catabolic process"/>
    <property type="evidence" value="ECO:0007669"/>
    <property type="project" value="TreeGrafter"/>
</dbReference>
<dbReference type="SUPFAM" id="SSF51445">
    <property type="entry name" value="(Trans)glycosidases"/>
    <property type="match status" value="1"/>
</dbReference>
<evidence type="ECO:0008006" key="4">
    <source>
        <dbReference type="Google" id="ProtNLM"/>
    </source>
</evidence>
<dbReference type="RefSeq" id="WP_154456910.1">
    <property type="nucleotide sequence ID" value="NZ_VUMV01000001.1"/>
</dbReference>
<reference evidence="2 3" key="1">
    <citation type="submission" date="2019-08" db="EMBL/GenBank/DDBJ databases">
        <title>In-depth cultivation of the pig gut microbiome towards novel bacterial diversity and tailored functional studies.</title>
        <authorList>
            <person name="Wylensek D."/>
            <person name="Hitch T.C.A."/>
            <person name="Clavel T."/>
        </authorList>
    </citation>
    <scope>NUCLEOTIDE SEQUENCE [LARGE SCALE GENOMIC DNA]</scope>
    <source>
        <strain evidence="2 3">Oil+RF-744-WCA-WT-13</strain>
    </source>
</reference>
<name>A0A7X2TN47_9FIRM</name>
<proteinExistence type="inferred from homology"/>
<dbReference type="PANTHER" id="PTHR34135:SF2">
    <property type="entry name" value="LYSOZYME"/>
    <property type="match status" value="1"/>
</dbReference>
<dbReference type="GO" id="GO:0016998">
    <property type="term" value="P:cell wall macromolecule catabolic process"/>
    <property type="evidence" value="ECO:0007669"/>
    <property type="project" value="InterPro"/>
</dbReference>
<dbReference type="GO" id="GO:0009253">
    <property type="term" value="P:peptidoglycan catabolic process"/>
    <property type="evidence" value="ECO:0007669"/>
    <property type="project" value="InterPro"/>
</dbReference>
<protein>
    <recommendedName>
        <fullName evidence="4">Lysozyme</fullName>
    </recommendedName>
</protein>
<dbReference type="PANTHER" id="PTHR34135">
    <property type="entry name" value="LYSOZYME"/>
    <property type="match status" value="1"/>
</dbReference>
<evidence type="ECO:0000313" key="2">
    <source>
        <dbReference type="EMBL" id="MST81115.1"/>
    </source>
</evidence>
<dbReference type="EMBL" id="VUMV01000001">
    <property type="protein sequence ID" value="MST81115.1"/>
    <property type="molecule type" value="Genomic_DNA"/>
</dbReference>
<keyword evidence="3" id="KW-1185">Reference proteome</keyword>
<dbReference type="GO" id="GO:0003796">
    <property type="term" value="F:lysozyme activity"/>
    <property type="evidence" value="ECO:0007669"/>
    <property type="project" value="InterPro"/>
</dbReference>
<evidence type="ECO:0000256" key="1">
    <source>
        <dbReference type="ARBA" id="ARBA00010646"/>
    </source>
</evidence>
<dbReference type="Proteomes" id="UP000466864">
    <property type="component" value="Unassembled WGS sequence"/>
</dbReference>
<organism evidence="2 3">
    <name type="scientific">Bilifractor porci</name>
    <dbReference type="NCBI Taxonomy" id="2606636"/>
    <lineage>
        <taxon>Bacteria</taxon>
        <taxon>Bacillati</taxon>
        <taxon>Bacillota</taxon>
        <taxon>Clostridia</taxon>
        <taxon>Lachnospirales</taxon>
        <taxon>Lachnospiraceae</taxon>
        <taxon>Bilifractor</taxon>
    </lineage>
</organism>
<sequence>MPKLIIDVSQWQGVINWETVKPHIDGAILRMGFGSDQVNQDDAQWERNVSECTRLGIPWGAYIYSYANTPQKAQSEIQHTLRLLKGKKPQLPVYFDAEDVSIRAYCHASFPAWDAAVKAAGYKTGLYSGYYFRRDCMPAVNPDTWWLAWYNGTNGMKKPLTGNWIYDAWQFKSDGSFPGISGRVDTNYFYKDFLGSAPISNPVPVPAASSSPRLDLEIQCLNRGRSGKKVGGGELCMYDDAITGLSIGVTGGWVEYRVHKMGGGWFSRITKCDWGTPDAYAGDLHSMIDGVQIYFHTDPKLTGGKYYRVKYQVKTQHHGWLGEIYDTDFSNGDGNTTAGIFGDPIIGIRAKLV</sequence>
<gene>
    <name evidence="2" type="ORF">FYJ60_02040</name>
</gene>
<dbReference type="Pfam" id="PF01183">
    <property type="entry name" value="Glyco_hydro_25"/>
    <property type="match status" value="1"/>
</dbReference>
<dbReference type="InterPro" id="IPR002053">
    <property type="entry name" value="Glyco_hydro_25"/>
</dbReference>
<comment type="caution">
    <text evidence="2">The sequence shown here is derived from an EMBL/GenBank/DDBJ whole genome shotgun (WGS) entry which is preliminary data.</text>
</comment>
<accession>A0A7X2TN47</accession>
<dbReference type="InterPro" id="IPR017853">
    <property type="entry name" value="GH"/>
</dbReference>
<dbReference type="PROSITE" id="PS51904">
    <property type="entry name" value="GLYCOSYL_HYDROL_F25_2"/>
    <property type="match status" value="1"/>
</dbReference>
<comment type="similarity">
    <text evidence="1">Belongs to the glycosyl hydrolase 25 family.</text>
</comment>
<dbReference type="Gene3D" id="3.20.20.80">
    <property type="entry name" value="Glycosidases"/>
    <property type="match status" value="1"/>
</dbReference>